<dbReference type="AlphaFoldDB" id="A0A1Y1SAQ8"/>
<evidence type="ECO:0000313" key="2">
    <source>
        <dbReference type="EMBL" id="ORE85476.1"/>
    </source>
</evidence>
<accession>A0A1Y1SAQ8</accession>
<keyword evidence="2" id="KW-0645">Protease</keyword>
<gene>
    <name evidence="2" type="ORF">ATO7_14678</name>
</gene>
<dbReference type="GO" id="GO:0006508">
    <property type="term" value="P:proteolysis"/>
    <property type="evidence" value="ECO:0007669"/>
    <property type="project" value="UniProtKB-KW"/>
</dbReference>
<dbReference type="GO" id="GO:0008233">
    <property type="term" value="F:peptidase activity"/>
    <property type="evidence" value="ECO:0007669"/>
    <property type="project" value="UniProtKB-KW"/>
</dbReference>
<dbReference type="Gene3D" id="2.30.30.220">
    <property type="entry name" value="SspB-like"/>
    <property type="match status" value="1"/>
</dbReference>
<dbReference type="SUPFAM" id="SSF101738">
    <property type="entry name" value="SspB-like"/>
    <property type="match status" value="1"/>
</dbReference>
<dbReference type="GO" id="GO:0005829">
    <property type="term" value="C:cytosol"/>
    <property type="evidence" value="ECO:0007669"/>
    <property type="project" value="TreeGrafter"/>
</dbReference>
<dbReference type="Proteomes" id="UP000192342">
    <property type="component" value="Unassembled WGS sequence"/>
</dbReference>
<organism evidence="2 3">
    <name type="scientific">Oceanococcus atlanticus</name>
    <dbReference type="NCBI Taxonomy" id="1317117"/>
    <lineage>
        <taxon>Bacteria</taxon>
        <taxon>Pseudomonadati</taxon>
        <taxon>Pseudomonadota</taxon>
        <taxon>Gammaproteobacteria</taxon>
        <taxon>Chromatiales</taxon>
        <taxon>Oceanococcaceae</taxon>
        <taxon>Oceanococcus</taxon>
    </lineage>
</organism>
<dbReference type="InterPro" id="IPR007481">
    <property type="entry name" value="SspB"/>
</dbReference>
<dbReference type="OrthoDB" id="9797358at2"/>
<comment type="caution">
    <text evidence="2">The sequence shown here is derived from an EMBL/GenBank/DDBJ whole genome shotgun (WGS) entry which is preliminary data.</text>
</comment>
<reference evidence="2 3" key="1">
    <citation type="submission" date="2013-04" db="EMBL/GenBank/DDBJ databases">
        <title>Oceanococcus atlanticus 22II-S10r2 Genome Sequencing.</title>
        <authorList>
            <person name="Lai Q."/>
            <person name="Li G."/>
            <person name="Shao Z."/>
        </authorList>
    </citation>
    <scope>NUCLEOTIDE SEQUENCE [LARGE SCALE GENOMIC DNA]</scope>
    <source>
        <strain evidence="2 3">22II-S10r2</strain>
    </source>
</reference>
<dbReference type="InterPro" id="IPR036760">
    <property type="entry name" value="SspB-like_sf"/>
</dbReference>
<dbReference type="GO" id="GO:0045732">
    <property type="term" value="P:positive regulation of protein catabolic process"/>
    <property type="evidence" value="ECO:0007669"/>
    <property type="project" value="TreeGrafter"/>
</dbReference>
<evidence type="ECO:0000256" key="1">
    <source>
        <dbReference type="SAM" id="MobiDB-lite"/>
    </source>
</evidence>
<dbReference type="STRING" id="1317117.ATO7_14678"/>
<feature type="compositionally biased region" description="Basic and acidic residues" evidence="1">
    <location>
        <begin position="108"/>
        <end position="118"/>
    </location>
</feature>
<dbReference type="Pfam" id="PF04386">
    <property type="entry name" value="SspB"/>
    <property type="match status" value="1"/>
</dbReference>
<name>A0A1Y1SAQ8_9GAMM</name>
<sequence length="142" mass="15683">MIEWCEDSGLTPLVAVNAELPGVRVPQDFVEEGRITLNVNFSAMKQREISNDALTGYARFNGRSEMLDVPMAAIEALVVRETGEGMMFPNDADEAQSAVAQRLQDEIRAVTDDERDGAADEDTPEDEPPRPPRGRPNLKLVK</sequence>
<keyword evidence="3" id="KW-1185">Reference proteome</keyword>
<keyword evidence="2" id="KW-0378">Hydrolase</keyword>
<dbReference type="GO" id="GO:0005840">
    <property type="term" value="C:ribosome"/>
    <property type="evidence" value="ECO:0007669"/>
    <property type="project" value="TreeGrafter"/>
</dbReference>
<evidence type="ECO:0000313" key="3">
    <source>
        <dbReference type="Proteomes" id="UP000192342"/>
    </source>
</evidence>
<proteinExistence type="predicted"/>
<dbReference type="PANTHER" id="PTHR37486:SF1">
    <property type="entry name" value="STRINGENT STARVATION PROTEIN B"/>
    <property type="match status" value="1"/>
</dbReference>
<feature type="region of interest" description="Disordered" evidence="1">
    <location>
        <begin position="108"/>
        <end position="142"/>
    </location>
</feature>
<dbReference type="PANTHER" id="PTHR37486">
    <property type="entry name" value="STRINGENT STARVATION PROTEIN B"/>
    <property type="match status" value="1"/>
</dbReference>
<dbReference type="EMBL" id="AQQV01000004">
    <property type="protein sequence ID" value="ORE85476.1"/>
    <property type="molecule type" value="Genomic_DNA"/>
</dbReference>
<protein>
    <submittedName>
        <fullName evidence="2">ClpXP protease specificity-enhancing factor</fullName>
    </submittedName>
</protein>